<dbReference type="PRINTS" id="PR00344">
    <property type="entry name" value="BCTRLSENSOR"/>
</dbReference>
<evidence type="ECO:0000259" key="11">
    <source>
        <dbReference type="PROSITE" id="PS50109"/>
    </source>
</evidence>
<dbReference type="SMART" id="SM00388">
    <property type="entry name" value="HisKA"/>
    <property type="match status" value="1"/>
</dbReference>
<dbReference type="Gene3D" id="3.30.565.10">
    <property type="entry name" value="Histidine kinase-like ATPase, C-terminal domain"/>
    <property type="match status" value="1"/>
</dbReference>
<evidence type="ECO:0000256" key="5">
    <source>
        <dbReference type="ARBA" id="ARBA00022553"/>
    </source>
</evidence>
<keyword evidence="10" id="KW-0472">Membrane</keyword>
<feature type="transmembrane region" description="Helical" evidence="10">
    <location>
        <begin position="6"/>
        <end position="23"/>
    </location>
</feature>
<evidence type="ECO:0000256" key="6">
    <source>
        <dbReference type="ARBA" id="ARBA00022679"/>
    </source>
</evidence>
<dbReference type="Gene3D" id="6.10.340.10">
    <property type="match status" value="1"/>
</dbReference>
<evidence type="ECO:0000256" key="9">
    <source>
        <dbReference type="ARBA" id="ARBA00022840"/>
    </source>
</evidence>
<keyword evidence="14" id="KW-1185">Reference proteome</keyword>
<keyword evidence="8" id="KW-0418">Kinase</keyword>
<dbReference type="PROSITE" id="PS50885">
    <property type="entry name" value="HAMP"/>
    <property type="match status" value="1"/>
</dbReference>
<name>A0ABW1XN08_9ALTE</name>
<evidence type="ECO:0000256" key="2">
    <source>
        <dbReference type="ARBA" id="ARBA00004651"/>
    </source>
</evidence>
<dbReference type="InterPro" id="IPR050980">
    <property type="entry name" value="2C_sensor_his_kinase"/>
</dbReference>
<keyword evidence="5" id="KW-0597">Phosphoprotein</keyword>
<dbReference type="GO" id="GO:0005524">
    <property type="term" value="F:ATP binding"/>
    <property type="evidence" value="ECO:0007669"/>
    <property type="project" value="UniProtKB-KW"/>
</dbReference>
<evidence type="ECO:0000256" key="10">
    <source>
        <dbReference type="SAM" id="Phobius"/>
    </source>
</evidence>
<comment type="caution">
    <text evidence="13">The sequence shown here is derived from an EMBL/GenBank/DDBJ whole genome shotgun (WGS) entry which is preliminary data.</text>
</comment>
<dbReference type="EC" id="2.7.13.3" evidence="3"/>
<evidence type="ECO:0000259" key="12">
    <source>
        <dbReference type="PROSITE" id="PS50885"/>
    </source>
</evidence>
<feature type="transmembrane region" description="Helical" evidence="10">
    <location>
        <begin position="146"/>
        <end position="165"/>
    </location>
</feature>
<comment type="subcellular location">
    <subcellularLocation>
        <location evidence="2">Cell membrane</location>
        <topology evidence="2">Multi-pass membrane protein</topology>
    </subcellularLocation>
</comment>
<proteinExistence type="predicted"/>
<keyword evidence="10" id="KW-1133">Transmembrane helix</keyword>
<dbReference type="PROSITE" id="PS50109">
    <property type="entry name" value="HIS_KIN"/>
    <property type="match status" value="1"/>
</dbReference>
<dbReference type="InterPro" id="IPR003661">
    <property type="entry name" value="HisK_dim/P_dom"/>
</dbReference>
<keyword evidence="4" id="KW-1003">Cell membrane</keyword>
<dbReference type="SUPFAM" id="SSF55874">
    <property type="entry name" value="ATPase domain of HSP90 chaperone/DNA topoisomerase II/histidine kinase"/>
    <property type="match status" value="1"/>
</dbReference>
<dbReference type="EMBL" id="JBHSUS010000001">
    <property type="protein sequence ID" value="MFC6440180.1"/>
    <property type="molecule type" value="Genomic_DNA"/>
</dbReference>
<dbReference type="InterPro" id="IPR036890">
    <property type="entry name" value="HATPase_C_sf"/>
</dbReference>
<evidence type="ECO:0000313" key="13">
    <source>
        <dbReference type="EMBL" id="MFC6440180.1"/>
    </source>
</evidence>
<protein>
    <recommendedName>
        <fullName evidence="3">histidine kinase</fullName>
        <ecNumber evidence="3">2.7.13.3</ecNumber>
    </recommendedName>
</protein>
<dbReference type="InterPro" id="IPR036097">
    <property type="entry name" value="HisK_dim/P_sf"/>
</dbReference>
<dbReference type="InterPro" id="IPR003594">
    <property type="entry name" value="HATPase_dom"/>
</dbReference>
<keyword evidence="6" id="KW-0808">Transferase</keyword>
<dbReference type="PANTHER" id="PTHR44936:SF10">
    <property type="entry name" value="SENSOR PROTEIN RSTB"/>
    <property type="match status" value="1"/>
</dbReference>
<reference evidence="14" key="1">
    <citation type="journal article" date="2019" name="Int. J. Syst. Evol. Microbiol.">
        <title>The Global Catalogue of Microorganisms (GCM) 10K type strain sequencing project: providing services to taxonomists for standard genome sequencing and annotation.</title>
        <authorList>
            <consortium name="The Broad Institute Genomics Platform"/>
            <consortium name="The Broad Institute Genome Sequencing Center for Infectious Disease"/>
            <person name="Wu L."/>
            <person name="Ma J."/>
        </authorList>
    </citation>
    <scope>NUCLEOTIDE SEQUENCE [LARGE SCALE GENOMIC DNA]</scope>
    <source>
        <strain evidence="14">CGMCC 1.16031</strain>
    </source>
</reference>
<sequence length="434" mass="48928">MKSLFVRFYLFALLTFIALGWSIDKLYDVYSQQTAHTSDVDLHRGTFFLVNRELARYPAEQQQIYLDAFSSSFGYGIHVASAAQLPALLQDAQLSVEQTQYLQEGGIVSVFSDTDGASWYLQQRMDADDFIVFGPIFNDVGSGVEALMSLFVLGGLALVVFVWAWPISHGIITINRAAEQFGQGNLDARAPRRLTSTLQPLAQRFNAMAARIQALITSHKTLSHAVSHELKTPIARIRFAHEMLKDAENESDRTRYLQRIDESIEELNALVEELLVYARFDRETPVLHREQNDFAVLAEMVLTRYRETHPALRYQLRCEADCPTVNTDKSAMLRILDNLIRNAVRYACSEVQIRLLPFERGVEIQVHDDGIGIPEAEREAIFEPFVRLDKSRDRASGGIGLGLSIVKRYVELQGGSITISQSPLGGALFVLRFH</sequence>
<keyword evidence="7" id="KW-0547">Nucleotide-binding</keyword>
<dbReference type="Proteomes" id="UP001596364">
    <property type="component" value="Unassembled WGS sequence"/>
</dbReference>
<evidence type="ECO:0000256" key="7">
    <source>
        <dbReference type="ARBA" id="ARBA00022741"/>
    </source>
</evidence>
<dbReference type="InterPro" id="IPR005467">
    <property type="entry name" value="His_kinase_dom"/>
</dbReference>
<dbReference type="Pfam" id="PF02518">
    <property type="entry name" value="HATPase_c"/>
    <property type="match status" value="1"/>
</dbReference>
<dbReference type="InterPro" id="IPR004358">
    <property type="entry name" value="Sig_transdc_His_kin-like_C"/>
</dbReference>
<dbReference type="PANTHER" id="PTHR44936">
    <property type="entry name" value="SENSOR PROTEIN CREC"/>
    <property type="match status" value="1"/>
</dbReference>
<dbReference type="CDD" id="cd06225">
    <property type="entry name" value="HAMP"/>
    <property type="match status" value="1"/>
</dbReference>
<evidence type="ECO:0000313" key="14">
    <source>
        <dbReference type="Proteomes" id="UP001596364"/>
    </source>
</evidence>
<keyword evidence="10" id="KW-0812">Transmembrane</keyword>
<accession>A0ABW1XN08</accession>
<gene>
    <name evidence="13" type="ORF">ACFP85_08475</name>
</gene>
<dbReference type="Pfam" id="PF00512">
    <property type="entry name" value="HisKA"/>
    <property type="match status" value="1"/>
</dbReference>
<dbReference type="InterPro" id="IPR003660">
    <property type="entry name" value="HAMP_dom"/>
</dbReference>
<evidence type="ECO:0000256" key="3">
    <source>
        <dbReference type="ARBA" id="ARBA00012438"/>
    </source>
</evidence>
<dbReference type="SMART" id="SM00304">
    <property type="entry name" value="HAMP"/>
    <property type="match status" value="1"/>
</dbReference>
<evidence type="ECO:0000256" key="4">
    <source>
        <dbReference type="ARBA" id="ARBA00022475"/>
    </source>
</evidence>
<feature type="domain" description="HAMP" evidence="12">
    <location>
        <begin position="165"/>
        <end position="217"/>
    </location>
</feature>
<dbReference type="SMART" id="SM00387">
    <property type="entry name" value="HATPase_c"/>
    <property type="match status" value="1"/>
</dbReference>
<evidence type="ECO:0000256" key="8">
    <source>
        <dbReference type="ARBA" id="ARBA00022777"/>
    </source>
</evidence>
<dbReference type="RefSeq" id="WP_131257987.1">
    <property type="nucleotide sequence ID" value="NZ_JBHSUS010000001.1"/>
</dbReference>
<dbReference type="Pfam" id="PF00672">
    <property type="entry name" value="HAMP"/>
    <property type="match status" value="1"/>
</dbReference>
<dbReference type="CDD" id="cd00082">
    <property type="entry name" value="HisKA"/>
    <property type="match status" value="1"/>
</dbReference>
<organism evidence="13 14">
    <name type="scientific">Pseudobowmanella zhangzhouensis</name>
    <dbReference type="NCBI Taxonomy" id="1537679"/>
    <lineage>
        <taxon>Bacteria</taxon>
        <taxon>Pseudomonadati</taxon>
        <taxon>Pseudomonadota</taxon>
        <taxon>Gammaproteobacteria</taxon>
        <taxon>Alteromonadales</taxon>
        <taxon>Alteromonadaceae</taxon>
    </lineage>
</organism>
<keyword evidence="9 13" id="KW-0067">ATP-binding</keyword>
<comment type="catalytic activity">
    <reaction evidence="1">
        <text>ATP + protein L-histidine = ADP + protein N-phospho-L-histidine.</text>
        <dbReference type="EC" id="2.7.13.3"/>
    </reaction>
</comment>
<dbReference type="SUPFAM" id="SSF47384">
    <property type="entry name" value="Homodimeric domain of signal transducing histidine kinase"/>
    <property type="match status" value="1"/>
</dbReference>
<evidence type="ECO:0000256" key="1">
    <source>
        <dbReference type="ARBA" id="ARBA00000085"/>
    </source>
</evidence>
<dbReference type="Gene3D" id="1.10.287.130">
    <property type="match status" value="1"/>
</dbReference>
<feature type="domain" description="Histidine kinase" evidence="11">
    <location>
        <begin position="225"/>
        <end position="434"/>
    </location>
</feature>